<keyword evidence="3" id="KW-0812">Transmembrane</keyword>
<dbReference type="Pfam" id="PF08276">
    <property type="entry name" value="PAN_2"/>
    <property type="match status" value="1"/>
</dbReference>
<dbReference type="Proteomes" id="UP000826271">
    <property type="component" value="Unassembled WGS sequence"/>
</dbReference>
<dbReference type="InterPro" id="IPR000858">
    <property type="entry name" value="S_locus_glycoprot_dom"/>
</dbReference>
<organism evidence="5 6">
    <name type="scientific">Buddleja alternifolia</name>
    <dbReference type="NCBI Taxonomy" id="168488"/>
    <lineage>
        <taxon>Eukaryota</taxon>
        <taxon>Viridiplantae</taxon>
        <taxon>Streptophyta</taxon>
        <taxon>Embryophyta</taxon>
        <taxon>Tracheophyta</taxon>
        <taxon>Spermatophyta</taxon>
        <taxon>Magnoliopsida</taxon>
        <taxon>eudicotyledons</taxon>
        <taxon>Gunneridae</taxon>
        <taxon>Pentapetalae</taxon>
        <taxon>asterids</taxon>
        <taxon>lamiids</taxon>
        <taxon>Lamiales</taxon>
        <taxon>Scrophulariaceae</taxon>
        <taxon>Buddlejeae</taxon>
        <taxon>Buddleja</taxon>
    </lineage>
</organism>
<evidence type="ECO:0000313" key="6">
    <source>
        <dbReference type="Proteomes" id="UP000826271"/>
    </source>
</evidence>
<evidence type="ECO:0000313" key="5">
    <source>
        <dbReference type="EMBL" id="KAG8385666.1"/>
    </source>
</evidence>
<evidence type="ECO:0000256" key="2">
    <source>
        <dbReference type="ARBA" id="ARBA00023157"/>
    </source>
</evidence>
<evidence type="ECO:0000256" key="3">
    <source>
        <dbReference type="SAM" id="Phobius"/>
    </source>
</evidence>
<dbReference type="CDD" id="cd01098">
    <property type="entry name" value="PAN_AP_plant"/>
    <property type="match status" value="1"/>
</dbReference>
<name>A0AAV6XYF8_9LAMI</name>
<accession>A0AAV6XYF8</accession>
<dbReference type="PROSITE" id="PS50948">
    <property type="entry name" value="PAN"/>
    <property type="match status" value="1"/>
</dbReference>
<dbReference type="PANTHER" id="PTHR32444">
    <property type="entry name" value="BULB-TYPE LECTIN DOMAIN-CONTAINING PROTEIN"/>
    <property type="match status" value="1"/>
</dbReference>
<reference evidence="5" key="1">
    <citation type="submission" date="2019-10" db="EMBL/GenBank/DDBJ databases">
        <authorList>
            <person name="Zhang R."/>
            <person name="Pan Y."/>
            <person name="Wang J."/>
            <person name="Ma R."/>
            <person name="Yu S."/>
        </authorList>
    </citation>
    <scope>NUCLEOTIDE SEQUENCE</scope>
    <source>
        <strain evidence="5">LA-IB0</strain>
        <tissue evidence="5">Leaf</tissue>
    </source>
</reference>
<keyword evidence="6" id="KW-1185">Reference proteome</keyword>
<keyword evidence="3" id="KW-0472">Membrane</keyword>
<dbReference type="SMART" id="SM00473">
    <property type="entry name" value="PAN_AP"/>
    <property type="match status" value="1"/>
</dbReference>
<keyword evidence="1" id="KW-0732">Signal</keyword>
<keyword evidence="3" id="KW-1133">Transmembrane helix</keyword>
<protein>
    <recommendedName>
        <fullName evidence="4">Apple domain-containing protein</fullName>
    </recommendedName>
</protein>
<evidence type="ECO:0000256" key="1">
    <source>
        <dbReference type="ARBA" id="ARBA00022729"/>
    </source>
</evidence>
<dbReference type="EMBL" id="WHWC01000003">
    <property type="protein sequence ID" value="KAG8385666.1"/>
    <property type="molecule type" value="Genomic_DNA"/>
</dbReference>
<feature type="transmembrane region" description="Helical" evidence="3">
    <location>
        <begin position="168"/>
        <end position="189"/>
    </location>
</feature>
<proteinExistence type="predicted"/>
<dbReference type="AlphaFoldDB" id="A0AAV6XYF8"/>
<feature type="domain" description="Apple" evidence="4">
    <location>
        <begin position="71"/>
        <end position="155"/>
    </location>
</feature>
<dbReference type="InterPro" id="IPR003609">
    <property type="entry name" value="Pan_app"/>
</dbReference>
<evidence type="ECO:0000259" key="4">
    <source>
        <dbReference type="PROSITE" id="PS50948"/>
    </source>
</evidence>
<dbReference type="PANTHER" id="PTHR32444:SF242">
    <property type="entry name" value="G-TYPE LECTIN S-RECEPTOR-LIKE SERINE_THREONINE-PROTEIN KINASE RKS1"/>
    <property type="match status" value="1"/>
</dbReference>
<gene>
    <name evidence="5" type="ORF">BUALT_Bualt03G0068900</name>
</gene>
<dbReference type="Pfam" id="PF00954">
    <property type="entry name" value="S_locus_glycop"/>
    <property type="match status" value="1"/>
</dbReference>
<dbReference type="GO" id="GO:0048544">
    <property type="term" value="P:recognition of pollen"/>
    <property type="evidence" value="ECO:0007669"/>
    <property type="project" value="InterPro"/>
</dbReference>
<dbReference type="SUPFAM" id="SSF57414">
    <property type="entry name" value="Hairpin loop containing domain-like"/>
    <property type="match status" value="1"/>
</dbReference>
<keyword evidence="2" id="KW-1015">Disulfide bond</keyword>
<comment type="caution">
    <text evidence="5">The sequence shown here is derived from an EMBL/GenBank/DDBJ whole genome shotgun (WGS) entry which is preliminary data.</text>
</comment>
<sequence length="252" mass="28233">MWIDELKEWKLTQSHPVGECGRYNHCGAFGICNEVDLQKCGCIEGFVANDSDEWSRRNWSSGCVRRRKLQCEEENNSLEGEEGGNKDGFVQIERVKFPNFVGSEDIKECEKMCLENCSCTAYAFDSGINCMIWNRDLVDVQQLGEGGSTLFVRLAHSELGDKNHGTKIVVITIVIVGTFFVCVLIWVIYSTSSPVLETSSTVISEASKLSDDQTSIPESSPTKVRKLDQDSNCLNIERDPGLRKAHMGLFDR</sequence>